<dbReference type="InterPro" id="IPR004119">
    <property type="entry name" value="EcKL"/>
</dbReference>
<feature type="domain" description="CHK kinase-like" evidence="1">
    <location>
        <begin position="132"/>
        <end position="321"/>
    </location>
</feature>
<proteinExistence type="predicted"/>
<accession>A0A0L7LF36</accession>
<dbReference type="PANTHER" id="PTHR11012">
    <property type="entry name" value="PROTEIN KINASE-LIKE DOMAIN-CONTAINING"/>
    <property type="match status" value="1"/>
</dbReference>
<dbReference type="STRING" id="104452.A0A0L7LF36"/>
<organism evidence="2 3">
    <name type="scientific">Operophtera brumata</name>
    <name type="common">Winter moth</name>
    <name type="synonym">Phalaena brumata</name>
    <dbReference type="NCBI Taxonomy" id="104452"/>
    <lineage>
        <taxon>Eukaryota</taxon>
        <taxon>Metazoa</taxon>
        <taxon>Ecdysozoa</taxon>
        <taxon>Arthropoda</taxon>
        <taxon>Hexapoda</taxon>
        <taxon>Insecta</taxon>
        <taxon>Pterygota</taxon>
        <taxon>Neoptera</taxon>
        <taxon>Endopterygota</taxon>
        <taxon>Lepidoptera</taxon>
        <taxon>Glossata</taxon>
        <taxon>Ditrysia</taxon>
        <taxon>Geometroidea</taxon>
        <taxon>Geometridae</taxon>
        <taxon>Larentiinae</taxon>
        <taxon>Operophtera</taxon>
    </lineage>
</organism>
<dbReference type="Gene3D" id="3.90.1200.10">
    <property type="match status" value="1"/>
</dbReference>
<dbReference type="AlphaFoldDB" id="A0A0L7LF36"/>
<dbReference type="EMBL" id="JTDY01001461">
    <property type="protein sequence ID" value="KOB73811.1"/>
    <property type="molecule type" value="Genomic_DNA"/>
</dbReference>
<evidence type="ECO:0000313" key="3">
    <source>
        <dbReference type="Proteomes" id="UP000037510"/>
    </source>
</evidence>
<dbReference type="InterPro" id="IPR015897">
    <property type="entry name" value="CHK_kinase-like"/>
</dbReference>
<dbReference type="SUPFAM" id="SSF56112">
    <property type="entry name" value="Protein kinase-like (PK-like)"/>
    <property type="match status" value="1"/>
</dbReference>
<protein>
    <recommendedName>
        <fullName evidence="1">CHK kinase-like domain-containing protein</fullName>
    </recommendedName>
</protein>
<evidence type="ECO:0000259" key="1">
    <source>
        <dbReference type="SMART" id="SM00587"/>
    </source>
</evidence>
<dbReference type="InterPro" id="IPR011009">
    <property type="entry name" value="Kinase-like_dom_sf"/>
</dbReference>
<comment type="caution">
    <text evidence="2">The sequence shown here is derived from an EMBL/GenBank/DDBJ whole genome shotgun (WGS) entry which is preliminary data.</text>
</comment>
<dbReference type="SMART" id="SM00587">
    <property type="entry name" value="CHK"/>
    <property type="match status" value="1"/>
</dbReference>
<dbReference type="Pfam" id="PF02958">
    <property type="entry name" value="EcKL"/>
    <property type="match status" value="1"/>
</dbReference>
<reference evidence="2 3" key="1">
    <citation type="journal article" date="2015" name="Genome Biol. Evol.">
        <title>The genome of winter moth (Operophtera brumata) provides a genomic perspective on sexual dimorphism and phenology.</title>
        <authorList>
            <person name="Derks M.F."/>
            <person name="Smit S."/>
            <person name="Salis L."/>
            <person name="Schijlen E."/>
            <person name="Bossers A."/>
            <person name="Mateman C."/>
            <person name="Pijl A.S."/>
            <person name="de Ridder D."/>
            <person name="Groenen M.A."/>
            <person name="Visser M.E."/>
            <person name="Megens H.J."/>
        </authorList>
    </citation>
    <scope>NUCLEOTIDE SEQUENCE [LARGE SCALE GENOMIC DNA]</scope>
    <source>
        <strain evidence="2">WM2013NL</strain>
        <tissue evidence="2">Head and thorax</tissue>
    </source>
</reference>
<dbReference type="Proteomes" id="UP000037510">
    <property type="component" value="Unassembled WGS sequence"/>
</dbReference>
<evidence type="ECO:0000313" key="2">
    <source>
        <dbReference type="EMBL" id="KOB73811.1"/>
    </source>
</evidence>
<sequence length="402" mass="45835">MIQTTLSDISQCLTDSVIDKAFKQKTSSQDSVKIIEVTRAAPAGEGLLSAVYRIHVTGHQHSATFIVKGLVNNLILRDTLQCTKYFAREGIFFTDILPALIEVQKSSGAKECIQDYTPKHYSTCLDGKNDYILIEDLSERDCVSVSEYPTESERNKVLKALAHLHAVSIALRIKKPEVFQEIVKKIPELYYSEGNRDWYSPYQMNAVDLDREVLREYFEPSSIYYKKFDEIVTNDLYGTVIATLASSVENPVLCHGDAWCPNFLCSKDKAVAIDFQLFRCASLATDLTYLIMMCSNLCKEKQDFLDAVQIYYNDLVYFLRDMGLEASEVYTRATLDEEIKKYGRFGFMACLTSIPLMAGERFDVVTSVVEKVPGKERLPLENLWKLAPIKDEHKIRVNNRYN</sequence>
<name>A0A0L7LF36_OPEBR</name>
<gene>
    <name evidence="2" type="ORF">OBRU01_10119</name>
</gene>
<dbReference type="PANTHER" id="PTHR11012:SF57">
    <property type="entry name" value="LD10016P"/>
    <property type="match status" value="1"/>
</dbReference>
<keyword evidence="3" id="KW-1185">Reference proteome</keyword>